<feature type="compositionally biased region" description="Polar residues" evidence="1">
    <location>
        <begin position="143"/>
        <end position="154"/>
    </location>
</feature>
<evidence type="ECO:0000256" key="1">
    <source>
        <dbReference type="SAM" id="MobiDB-lite"/>
    </source>
</evidence>
<dbReference type="KEGG" id="cag:Cagg_0407"/>
<keyword evidence="3" id="KW-1185">Reference proteome</keyword>
<evidence type="ECO:0000313" key="3">
    <source>
        <dbReference type="Proteomes" id="UP000002508"/>
    </source>
</evidence>
<dbReference type="AlphaFoldDB" id="B8G3G9"/>
<gene>
    <name evidence="2" type="ordered locus">Cagg_0407</name>
</gene>
<dbReference type="HOGENOM" id="CLU_1607916_0_0_0"/>
<name>B8G3G9_CHLAD</name>
<sequence>MGELPSGHPCLRNDKRARDGRCTRVRFVCPTYGQFAHSTVSISKPLSFRASRASFPIPPDLSSGARNLTRPPVLSSGARNLTRPPPVLSSVARHLPRPPVLSSGVSKLPRPPCPFERREKSSPFSLSFRAARASLTRPRQRKTSVTLRSDISSPNRERALNGARS</sequence>
<reference evidence="2" key="1">
    <citation type="submission" date="2008-12" db="EMBL/GenBank/DDBJ databases">
        <title>Complete sequence of Chloroflexus aggregans DSM 9485.</title>
        <authorList>
            <consortium name="US DOE Joint Genome Institute"/>
            <person name="Lucas S."/>
            <person name="Copeland A."/>
            <person name="Lapidus A."/>
            <person name="Glavina del Rio T."/>
            <person name="Dalin E."/>
            <person name="Tice H."/>
            <person name="Pitluck S."/>
            <person name="Foster B."/>
            <person name="Larimer F."/>
            <person name="Land M."/>
            <person name="Hauser L."/>
            <person name="Kyrpides N."/>
            <person name="Mikhailova N."/>
            <person name="Bryant D."/>
            <person name="Richardson P."/>
        </authorList>
    </citation>
    <scope>NUCLEOTIDE SEQUENCE</scope>
    <source>
        <strain evidence="2">DSM 9485</strain>
    </source>
</reference>
<protein>
    <submittedName>
        <fullName evidence="2">Uncharacterized protein</fullName>
    </submittedName>
</protein>
<accession>B8G3G9</accession>
<feature type="region of interest" description="Disordered" evidence="1">
    <location>
        <begin position="59"/>
        <end position="165"/>
    </location>
</feature>
<dbReference type="Proteomes" id="UP000002508">
    <property type="component" value="Chromosome"/>
</dbReference>
<organism evidence="2 3">
    <name type="scientific">Chloroflexus aggregans (strain MD-66 / DSM 9485)</name>
    <dbReference type="NCBI Taxonomy" id="326427"/>
    <lineage>
        <taxon>Bacteria</taxon>
        <taxon>Bacillati</taxon>
        <taxon>Chloroflexota</taxon>
        <taxon>Chloroflexia</taxon>
        <taxon>Chloroflexales</taxon>
        <taxon>Chloroflexineae</taxon>
        <taxon>Chloroflexaceae</taxon>
        <taxon>Chloroflexus</taxon>
    </lineage>
</organism>
<evidence type="ECO:0000313" key="2">
    <source>
        <dbReference type="EMBL" id="ACL23352.1"/>
    </source>
</evidence>
<dbReference type="EMBL" id="CP001337">
    <property type="protein sequence ID" value="ACL23352.1"/>
    <property type="molecule type" value="Genomic_DNA"/>
</dbReference>
<proteinExistence type="predicted"/>